<dbReference type="EnsemblPlants" id="MELO3C000769.2.1">
    <property type="protein sequence ID" value="MELO3C000769.2.1"/>
    <property type="gene ID" value="MELO3C000769.2"/>
</dbReference>
<evidence type="ECO:0000259" key="1">
    <source>
        <dbReference type="Pfam" id="PF13193"/>
    </source>
</evidence>
<dbReference type="Gene3D" id="3.30.300.30">
    <property type="match status" value="1"/>
</dbReference>
<dbReference type="AlphaFoldDB" id="A0A9I9CCJ1"/>
<evidence type="ECO:0000313" key="2">
    <source>
        <dbReference type="EnsemblPlants" id="MELO3C000769.2.1"/>
    </source>
</evidence>
<protein>
    <recommendedName>
        <fullName evidence="1">AMP-binding enzyme C-terminal domain-containing protein</fullName>
    </recommendedName>
</protein>
<dbReference type="InterPro" id="IPR025110">
    <property type="entry name" value="AMP-bd_C"/>
</dbReference>
<organism evidence="2">
    <name type="scientific">Cucumis melo</name>
    <name type="common">Muskmelon</name>
    <dbReference type="NCBI Taxonomy" id="3656"/>
    <lineage>
        <taxon>Eukaryota</taxon>
        <taxon>Viridiplantae</taxon>
        <taxon>Streptophyta</taxon>
        <taxon>Embryophyta</taxon>
        <taxon>Tracheophyta</taxon>
        <taxon>Spermatophyta</taxon>
        <taxon>Magnoliopsida</taxon>
        <taxon>eudicotyledons</taxon>
        <taxon>Gunneridae</taxon>
        <taxon>Pentapetalae</taxon>
        <taxon>rosids</taxon>
        <taxon>fabids</taxon>
        <taxon>Cucurbitales</taxon>
        <taxon>Cucurbitaceae</taxon>
        <taxon>Benincaseae</taxon>
        <taxon>Cucumis</taxon>
    </lineage>
</organism>
<proteinExistence type="predicted"/>
<dbReference type="Gramene" id="MELO3C000769.2.1">
    <property type="protein sequence ID" value="MELO3C000769.2.1"/>
    <property type="gene ID" value="MELO3C000769.2"/>
</dbReference>
<name>A0A9I9CCJ1_CUCME</name>
<feature type="domain" description="AMP-binding enzyme C-terminal" evidence="1">
    <location>
        <begin position="44"/>
        <end position="103"/>
    </location>
</feature>
<dbReference type="PANTHER" id="PTHR44378">
    <property type="entry name" value="ACYL-ACTIVATING ENZYME 17, PEROXISOMAL-RELATED"/>
    <property type="match status" value="1"/>
</dbReference>
<reference evidence="2" key="1">
    <citation type="submission" date="2023-03" db="UniProtKB">
        <authorList>
            <consortium name="EnsemblPlants"/>
        </authorList>
    </citation>
    <scope>IDENTIFICATION</scope>
</reference>
<dbReference type="SUPFAM" id="SSF56801">
    <property type="entry name" value="Acetyl-CoA synthetase-like"/>
    <property type="match status" value="1"/>
</dbReference>
<accession>A0A9I9CCJ1</accession>
<dbReference type="Pfam" id="PF13193">
    <property type="entry name" value="AMP-binding_C"/>
    <property type="match status" value="1"/>
</dbReference>
<dbReference type="PANTHER" id="PTHR44378:SF1">
    <property type="entry name" value="ACYL-ACTIVATING ENZYME 18, PEROXISOMAL-RELATED"/>
    <property type="match status" value="1"/>
</dbReference>
<dbReference type="InterPro" id="IPR045851">
    <property type="entry name" value="AMP-bd_C_sf"/>
</dbReference>
<sequence length="123" mass="14121">MGLEKKWVDMQNKMFPHTSSVEIERICDHFDESILETAAVSLSPIEGGPEQLVILVVLKKQYVKSPQELKDKFSKAIQKNLNPLFKVGFVKIVPSFPRTASNKLLRRVLRKQMKDELALRSQL</sequence>